<dbReference type="GO" id="GO:0071555">
    <property type="term" value="P:cell wall organization"/>
    <property type="evidence" value="ECO:0007669"/>
    <property type="project" value="UniProtKB-KW"/>
</dbReference>
<keyword evidence="7" id="KW-0328">Glycosyltransferase</keyword>
<dbReference type="GO" id="GO:0008955">
    <property type="term" value="F:peptidoglycan glycosyltransferase activity"/>
    <property type="evidence" value="ECO:0007669"/>
    <property type="project" value="UniProtKB-EC"/>
</dbReference>
<keyword evidence="11" id="KW-0573">Peptidoglycan synthesis</keyword>
<keyword evidence="17" id="KW-1133">Transmembrane helix</keyword>
<keyword evidence="9" id="KW-0378">Hydrolase</keyword>
<keyword evidence="6" id="KW-0645">Protease</keyword>
<dbReference type="Pfam" id="PF00912">
    <property type="entry name" value="Transgly"/>
    <property type="match status" value="1"/>
</dbReference>
<keyword evidence="4" id="KW-1003">Cell membrane</keyword>
<dbReference type="GO" id="GO:0008360">
    <property type="term" value="P:regulation of cell shape"/>
    <property type="evidence" value="ECO:0007669"/>
    <property type="project" value="UniProtKB-KW"/>
</dbReference>
<evidence type="ECO:0000256" key="8">
    <source>
        <dbReference type="ARBA" id="ARBA00022679"/>
    </source>
</evidence>
<evidence type="ECO:0000256" key="12">
    <source>
        <dbReference type="ARBA" id="ARBA00023136"/>
    </source>
</evidence>
<protein>
    <submittedName>
        <fullName evidence="20">Penicillin-binding protein</fullName>
    </submittedName>
</protein>
<evidence type="ECO:0000256" key="6">
    <source>
        <dbReference type="ARBA" id="ARBA00022670"/>
    </source>
</evidence>
<dbReference type="Proteomes" id="UP000229816">
    <property type="component" value="Unassembled WGS sequence"/>
</dbReference>
<dbReference type="InterPro" id="IPR012338">
    <property type="entry name" value="Beta-lactam/transpept-like"/>
</dbReference>
<dbReference type="FunFam" id="1.10.3810.10:FF:000001">
    <property type="entry name" value="Penicillin-binding protein 1A"/>
    <property type="match status" value="1"/>
</dbReference>
<accession>A0A2M8ERY0</accession>
<dbReference type="SUPFAM" id="SSF53955">
    <property type="entry name" value="Lysozyme-like"/>
    <property type="match status" value="1"/>
</dbReference>
<evidence type="ECO:0000256" key="15">
    <source>
        <dbReference type="ARBA" id="ARBA00034000"/>
    </source>
</evidence>
<dbReference type="EMBL" id="PFSF01000069">
    <property type="protein sequence ID" value="PJC27877.1"/>
    <property type="molecule type" value="Genomic_DNA"/>
</dbReference>
<comment type="caution">
    <text evidence="20">The sequence shown here is derived from an EMBL/GenBank/DDBJ whole genome shotgun (WGS) entry which is preliminary data.</text>
</comment>
<evidence type="ECO:0000256" key="5">
    <source>
        <dbReference type="ARBA" id="ARBA00022645"/>
    </source>
</evidence>
<sequence>MAKRKREIRKLEIKKLVEKRRFFILYSLFFILLFIWLFWGFPLPTKLGSYPFPASTLILDHSGQPLYEIYTEKNRVPIKLNELPEYVKWATVASEDKNFYRHHGFDFGGILRASYNIVFHRTLQGGSTITQQLVKTALLTPERTLRRKIREAILTYTTEVIYSKDQILEMYLNQAPYGGTAWGIEAAAQTYFAKHAKDLTLSETALLAGLPASPTRFSPFGAHPELAKQRQERVLRRMVEDGYITEQESKGAGEQELKYAPPTVGIKAPHFVLYVKELLVDQYGEKMVEQGGLKVTTTLDLDIQNFAQQAVASEVAKLKKLKISNGAALVTNPKTGEILAMVGSKDYFDKGIDGNVNVTLMPRQPGSAIKPINYALAFLKKIITPATVINDVPTCFDVPGQKLYCPVNYDGTFHGPVQARFALGSSYNLPAVKVLTLNGLEDFIATASAMGITTFKDPSRYGLSLTLGGGEVTMYDMATAFSSFPNLGIRQDLWAIQKVEDQNGKILYEYSQKEGPRVLPMEVAYLIDHILFDNNARSAAFGSSSWLVVKNHPEVSVKTGTTNDLRDNWTFGWTPSRLVAVWVGNNDNTSMSYVASGVTGASPIWNKIISYALKDKKEEWVLKPEGITGGHVCALSGKAPAPEAPCQTRFEYFLEGTVPSEIENLKTMVEVDKTTGQLANEKTLPENRELQEHQVIFDPLGIPYCLDCPPPAGGPTEPVTIRPYELPLTPKISPSNQP</sequence>
<evidence type="ECO:0000256" key="14">
    <source>
        <dbReference type="ARBA" id="ARBA00023316"/>
    </source>
</evidence>
<evidence type="ECO:0000256" key="11">
    <source>
        <dbReference type="ARBA" id="ARBA00022984"/>
    </source>
</evidence>
<evidence type="ECO:0000256" key="17">
    <source>
        <dbReference type="SAM" id="Phobius"/>
    </source>
</evidence>
<comment type="similarity">
    <text evidence="2">In the C-terminal section; belongs to the transpeptidase family.</text>
</comment>
<comment type="catalytic activity">
    <reaction evidence="15">
        <text>Preferential cleavage: (Ac)2-L-Lys-D-Ala-|-D-Ala. Also transpeptidation of peptidyl-alanyl moieties that are N-acyl substituents of D-alanine.</text>
        <dbReference type="EC" id="3.4.16.4"/>
    </reaction>
</comment>
<proteinExistence type="inferred from homology"/>
<evidence type="ECO:0000256" key="2">
    <source>
        <dbReference type="ARBA" id="ARBA00007090"/>
    </source>
</evidence>
<dbReference type="SUPFAM" id="SSF56601">
    <property type="entry name" value="beta-lactamase/transpeptidase-like"/>
    <property type="match status" value="1"/>
</dbReference>
<evidence type="ECO:0000256" key="13">
    <source>
        <dbReference type="ARBA" id="ARBA00023268"/>
    </source>
</evidence>
<keyword evidence="17" id="KW-0812">Transmembrane</keyword>
<organism evidence="20 21">
    <name type="scientific">Candidatus Shapirobacteria bacterium CG_4_9_14_0_2_um_filter_39_11</name>
    <dbReference type="NCBI Taxonomy" id="1974478"/>
    <lineage>
        <taxon>Bacteria</taxon>
        <taxon>Candidatus Shapironibacteriota</taxon>
    </lineage>
</organism>
<dbReference type="InterPro" id="IPR001264">
    <property type="entry name" value="Glyco_trans_51"/>
</dbReference>
<evidence type="ECO:0000256" key="3">
    <source>
        <dbReference type="ARBA" id="ARBA00007739"/>
    </source>
</evidence>
<feature type="domain" description="Glycosyl transferase family 51" evidence="19">
    <location>
        <begin position="63"/>
        <end position="238"/>
    </location>
</feature>
<dbReference type="GO" id="GO:0030288">
    <property type="term" value="C:outer membrane-bounded periplasmic space"/>
    <property type="evidence" value="ECO:0007669"/>
    <property type="project" value="TreeGrafter"/>
</dbReference>
<comment type="subcellular location">
    <subcellularLocation>
        <location evidence="1">Cell membrane</location>
    </subcellularLocation>
</comment>
<gene>
    <name evidence="20" type="ORF">CO054_03000</name>
</gene>
<keyword evidence="12 17" id="KW-0472">Membrane</keyword>
<keyword evidence="14" id="KW-0961">Cell wall biogenesis/degradation</keyword>
<dbReference type="GO" id="GO:0009002">
    <property type="term" value="F:serine-type D-Ala-D-Ala carboxypeptidase activity"/>
    <property type="evidence" value="ECO:0007669"/>
    <property type="project" value="UniProtKB-EC"/>
</dbReference>
<dbReference type="AlphaFoldDB" id="A0A2M8ERY0"/>
<feature type="transmembrane region" description="Helical" evidence="17">
    <location>
        <begin position="21"/>
        <end position="41"/>
    </location>
</feature>
<evidence type="ECO:0000256" key="4">
    <source>
        <dbReference type="ARBA" id="ARBA00022475"/>
    </source>
</evidence>
<dbReference type="GO" id="GO:0006508">
    <property type="term" value="P:proteolysis"/>
    <property type="evidence" value="ECO:0007669"/>
    <property type="project" value="UniProtKB-KW"/>
</dbReference>
<keyword evidence="5" id="KW-0121">Carboxypeptidase</keyword>
<dbReference type="InterPro" id="IPR023346">
    <property type="entry name" value="Lysozyme-like_dom_sf"/>
</dbReference>
<evidence type="ECO:0000256" key="10">
    <source>
        <dbReference type="ARBA" id="ARBA00022960"/>
    </source>
</evidence>
<evidence type="ECO:0000256" key="9">
    <source>
        <dbReference type="ARBA" id="ARBA00022801"/>
    </source>
</evidence>
<evidence type="ECO:0000256" key="1">
    <source>
        <dbReference type="ARBA" id="ARBA00004236"/>
    </source>
</evidence>
<evidence type="ECO:0000313" key="21">
    <source>
        <dbReference type="Proteomes" id="UP000229816"/>
    </source>
</evidence>
<comment type="similarity">
    <text evidence="3">In the N-terminal section; belongs to the glycosyltransferase 51 family.</text>
</comment>
<dbReference type="InterPro" id="IPR050396">
    <property type="entry name" value="Glycosyltr_51/Transpeptidase"/>
</dbReference>
<dbReference type="GO" id="GO:0008658">
    <property type="term" value="F:penicillin binding"/>
    <property type="evidence" value="ECO:0007669"/>
    <property type="project" value="InterPro"/>
</dbReference>
<evidence type="ECO:0000313" key="20">
    <source>
        <dbReference type="EMBL" id="PJC27877.1"/>
    </source>
</evidence>
<evidence type="ECO:0000259" key="18">
    <source>
        <dbReference type="Pfam" id="PF00905"/>
    </source>
</evidence>
<dbReference type="GO" id="GO:0009252">
    <property type="term" value="P:peptidoglycan biosynthetic process"/>
    <property type="evidence" value="ECO:0007669"/>
    <property type="project" value="UniProtKB-KW"/>
</dbReference>
<dbReference type="GO" id="GO:0005886">
    <property type="term" value="C:plasma membrane"/>
    <property type="evidence" value="ECO:0007669"/>
    <property type="project" value="UniProtKB-SubCell"/>
</dbReference>
<dbReference type="PANTHER" id="PTHR32282">
    <property type="entry name" value="BINDING PROTEIN TRANSPEPTIDASE, PUTATIVE-RELATED"/>
    <property type="match status" value="1"/>
</dbReference>
<dbReference type="Pfam" id="PF00905">
    <property type="entry name" value="Transpeptidase"/>
    <property type="match status" value="1"/>
</dbReference>
<evidence type="ECO:0000256" key="16">
    <source>
        <dbReference type="ARBA" id="ARBA00049902"/>
    </source>
</evidence>
<dbReference type="InterPro" id="IPR036950">
    <property type="entry name" value="PBP_transglycosylase"/>
</dbReference>
<keyword evidence="10" id="KW-0133">Cell shape</keyword>
<dbReference type="PANTHER" id="PTHR32282:SF11">
    <property type="entry name" value="PENICILLIN-BINDING PROTEIN 1B"/>
    <property type="match status" value="1"/>
</dbReference>
<name>A0A2M8ERY0_9BACT</name>
<reference evidence="21" key="1">
    <citation type="submission" date="2017-09" db="EMBL/GenBank/DDBJ databases">
        <title>Depth-based differentiation of microbial function through sediment-hosted aquifers and enrichment of novel symbionts in the deep terrestrial subsurface.</title>
        <authorList>
            <person name="Probst A.J."/>
            <person name="Ladd B."/>
            <person name="Jarett J.K."/>
            <person name="Geller-Mcgrath D.E."/>
            <person name="Sieber C.M.K."/>
            <person name="Emerson J.B."/>
            <person name="Anantharaman K."/>
            <person name="Thomas B.C."/>
            <person name="Malmstrom R."/>
            <person name="Stieglmeier M."/>
            <person name="Klingl A."/>
            <person name="Woyke T."/>
            <person name="Ryan C.M."/>
            <person name="Banfield J.F."/>
        </authorList>
    </citation>
    <scope>NUCLEOTIDE SEQUENCE [LARGE SCALE GENOMIC DNA]</scope>
</reference>
<comment type="catalytic activity">
    <reaction evidence="16">
        <text>[GlcNAc-(1-&gt;4)-Mur2Ac(oyl-L-Ala-gamma-D-Glu-L-Lys-D-Ala-D-Ala)](n)-di-trans,octa-cis-undecaprenyl diphosphate + beta-D-GlcNAc-(1-&gt;4)-Mur2Ac(oyl-L-Ala-gamma-D-Glu-L-Lys-D-Ala-D-Ala)-di-trans,octa-cis-undecaprenyl diphosphate = [GlcNAc-(1-&gt;4)-Mur2Ac(oyl-L-Ala-gamma-D-Glu-L-Lys-D-Ala-D-Ala)](n+1)-di-trans,octa-cis-undecaprenyl diphosphate + di-trans,octa-cis-undecaprenyl diphosphate + H(+)</text>
        <dbReference type="Rhea" id="RHEA:23708"/>
        <dbReference type="Rhea" id="RHEA-COMP:9602"/>
        <dbReference type="Rhea" id="RHEA-COMP:9603"/>
        <dbReference type="ChEBI" id="CHEBI:15378"/>
        <dbReference type="ChEBI" id="CHEBI:58405"/>
        <dbReference type="ChEBI" id="CHEBI:60033"/>
        <dbReference type="ChEBI" id="CHEBI:78435"/>
        <dbReference type="EC" id="2.4.99.28"/>
    </reaction>
</comment>
<dbReference type="Gene3D" id="1.10.3810.10">
    <property type="entry name" value="Biosynthetic peptidoglycan transglycosylase-like"/>
    <property type="match status" value="1"/>
</dbReference>
<keyword evidence="8" id="KW-0808">Transferase</keyword>
<evidence type="ECO:0000256" key="7">
    <source>
        <dbReference type="ARBA" id="ARBA00022676"/>
    </source>
</evidence>
<evidence type="ECO:0000259" key="19">
    <source>
        <dbReference type="Pfam" id="PF00912"/>
    </source>
</evidence>
<feature type="domain" description="Penicillin-binding protein transpeptidase" evidence="18">
    <location>
        <begin position="326"/>
        <end position="596"/>
    </location>
</feature>
<dbReference type="InterPro" id="IPR001460">
    <property type="entry name" value="PCN-bd_Tpept"/>
</dbReference>
<dbReference type="Gene3D" id="3.40.710.10">
    <property type="entry name" value="DD-peptidase/beta-lactamase superfamily"/>
    <property type="match status" value="1"/>
</dbReference>
<keyword evidence="13" id="KW-0511">Multifunctional enzyme</keyword>